<feature type="domain" description="IRS-type PTB" evidence="6">
    <location>
        <begin position="864"/>
        <end position="968"/>
    </location>
</feature>
<feature type="compositionally biased region" description="Low complexity" evidence="3">
    <location>
        <begin position="692"/>
        <end position="703"/>
    </location>
</feature>
<evidence type="ECO:0000256" key="2">
    <source>
        <dbReference type="ARBA" id="ARBA00010955"/>
    </source>
</evidence>
<evidence type="ECO:0000259" key="6">
    <source>
        <dbReference type="PROSITE" id="PS51064"/>
    </source>
</evidence>
<reference evidence="7 8" key="1">
    <citation type="submission" date="2019-01" db="EMBL/GenBank/DDBJ databases">
        <title>Draft Genome and Complete Hox-Cluster Characterization of the Sterlet Sturgeon (Acipenser ruthenus).</title>
        <authorList>
            <person name="Wei Q."/>
        </authorList>
    </citation>
    <scope>NUCLEOTIDE SEQUENCE [LARGE SCALE GENOMIC DNA]</scope>
    <source>
        <strain evidence="7">WHYD16114868_AA</strain>
        <tissue evidence="7">Blood</tissue>
    </source>
</reference>
<feature type="region of interest" description="Disordered" evidence="3">
    <location>
        <begin position="522"/>
        <end position="548"/>
    </location>
</feature>
<dbReference type="SMART" id="SM00310">
    <property type="entry name" value="PTBI"/>
    <property type="match status" value="1"/>
</dbReference>
<dbReference type="Proteomes" id="UP000289886">
    <property type="component" value="Unassembled WGS sequence"/>
</dbReference>
<feature type="region of interest" description="Disordered" evidence="3">
    <location>
        <begin position="964"/>
        <end position="983"/>
    </location>
</feature>
<feature type="compositionally biased region" description="Pro residues" evidence="3">
    <location>
        <begin position="1057"/>
        <end position="1066"/>
    </location>
</feature>
<dbReference type="InterPro" id="IPR001849">
    <property type="entry name" value="PH_domain"/>
</dbReference>
<comment type="similarity">
    <text evidence="1">Belongs to the amidase family.</text>
</comment>
<dbReference type="Gene3D" id="2.60.40.10">
    <property type="entry name" value="Immunoglobulins"/>
    <property type="match status" value="1"/>
</dbReference>
<dbReference type="GO" id="GO:0016787">
    <property type="term" value="F:hydrolase activity"/>
    <property type="evidence" value="ECO:0007669"/>
    <property type="project" value="UniProtKB-KW"/>
</dbReference>
<dbReference type="InterPro" id="IPR003961">
    <property type="entry name" value="FN3_dom"/>
</dbReference>
<dbReference type="PANTHER" id="PTHR43372:SF4">
    <property type="entry name" value="FATTY-ACID AMIDE HYDROLASE 2"/>
    <property type="match status" value="1"/>
</dbReference>
<feature type="compositionally biased region" description="Basic and acidic residues" evidence="3">
    <location>
        <begin position="1159"/>
        <end position="1171"/>
    </location>
</feature>
<dbReference type="GO" id="GO:0012505">
    <property type="term" value="C:endomembrane system"/>
    <property type="evidence" value="ECO:0007669"/>
    <property type="project" value="TreeGrafter"/>
</dbReference>
<gene>
    <name evidence="7" type="ORF">EOD39_7786</name>
</gene>
<dbReference type="InterPro" id="IPR002404">
    <property type="entry name" value="IRS_PTB"/>
</dbReference>
<feature type="region of interest" description="Disordered" evidence="3">
    <location>
        <begin position="562"/>
        <end position="584"/>
    </location>
</feature>
<dbReference type="InterPro" id="IPR020556">
    <property type="entry name" value="Amidase_CS"/>
</dbReference>
<evidence type="ECO:0000256" key="4">
    <source>
        <dbReference type="SAM" id="Phobius"/>
    </source>
</evidence>
<dbReference type="PROSITE" id="PS50853">
    <property type="entry name" value="FN3"/>
    <property type="match status" value="1"/>
</dbReference>
<keyword evidence="7" id="KW-0378">Hydrolase</keyword>
<feature type="region of interest" description="Disordered" evidence="3">
    <location>
        <begin position="993"/>
        <end position="1131"/>
    </location>
</feature>
<dbReference type="PROSITE" id="PS51064">
    <property type="entry name" value="IRS_PTB"/>
    <property type="match status" value="1"/>
</dbReference>
<dbReference type="Pfam" id="PF01425">
    <property type="entry name" value="Amidase"/>
    <property type="match status" value="1"/>
</dbReference>
<keyword evidence="4" id="KW-0812">Transmembrane</keyword>
<evidence type="ECO:0000256" key="3">
    <source>
        <dbReference type="SAM" id="MobiDB-lite"/>
    </source>
</evidence>
<name>A0A662YX46_ACIRT</name>
<dbReference type="InterPro" id="IPR023631">
    <property type="entry name" value="Amidase_dom"/>
</dbReference>
<dbReference type="PANTHER" id="PTHR43372">
    <property type="entry name" value="FATTY-ACID AMIDE HYDROLASE"/>
    <property type="match status" value="1"/>
</dbReference>
<evidence type="ECO:0000259" key="5">
    <source>
        <dbReference type="PROSITE" id="PS50853"/>
    </source>
</evidence>
<organism evidence="7 8">
    <name type="scientific">Acipenser ruthenus</name>
    <name type="common">Sterlet sturgeon</name>
    <dbReference type="NCBI Taxonomy" id="7906"/>
    <lineage>
        <taxon>Eukaryota</taxon>
        <taxon>Metazoa</taxon>
        <taxon>Chordata</taxon>
        <taxon>Craniata</taxon>
        <taxon>Vertebrata</taxon>
        <taxon>Euteleostomi</taxon>
        <taxon>Actinopterygii</taxon>
        <taxon>Chondrostei</taxon>
        <taxon>Acipenseriformes</taxon>
        <taxon>Acipenseridae</taxon>
        <taxon>Acipenser</taxon>
    </lineage>
</organism>
<dbReference type="Pfam" id="PF01108">
    <property type="entry name" value="Tissue_fac"/>
    <property type="match status" value="1"/>
</dbReference>
<evidence type="ECO:0000256" key="1">
    <source>
        <dbReference type="ARBA" id="ARBA00009199"/>
    </source>
</evidence>
<feature type="compositionally biased region" description="Low complexity" evidence="3">
    <location>
        <begin position="970"/>
        <end position="983"/>
    </location>
</feature>
<keyword evidence="4" id="KW-1133">Transmembrane helix</keyword>
<feature type="region of interest" description="Disordered" evidence="3">
    <location>
        <begin position="1147"/>
        <end position="1256"/>
    </location>
</feature>
<keyword evidence="8" id="KW-1185">Reference proteome</keyword>
<dbReference type="Pfam" id="PF00169">
    <property type="entry name" value="PH"/>
    <property type="match status" value="1"/>
</dbReference>
<dbReference type="InterPro" id="IPR036116">
    <property type="entry name" value="FN3_sf"/>
</dbReference>
<feature type="compositionally biased region" description="Polar residues" evidence="3">
    <location>
        <begin position="562"/>
        <end position="576"/>
    </location>
</feature>
<protein>
    <submittedName>
        <fullName evidence="7">Fatty-acid amide hydrolase 2</fullName>
    </submittedName>
</protein>
<evidence type="ECO:0000313" key="7">
    <source>
        <dbReference type="EMBL" id="RXN01158.1"/>
    </source>
</evidence>
<evidence type="ECO:0000313" key="8">
    <source>
        <dbReference type="Proteomes" id="UP000289886"/>
    </source>
</evidence>
<dbReference type="SMART" id="SM00233">
    <property type="entry name" value="PH"/>
    <property type="match status" value="1"/>
</dbReference>
<dbReference type="SMART" id="SM01244">
    <property type="entry name" value="IRS"/>
    <property type="match status" value="1"/>
</dbReference>
<dbReference type="EMBL" id="SCEB01000077">
    <property type="protein sequence ID" value="RXN01158.1"/>
    <property type="molecule type" value="Genomic_DNA"/>
</dbReference>
<dbReference type="PROSITE" id="PS00571">
    <property type="entry name" value="AMIDASES"/>
    <property type="match status" value="1"/>
</dbReference>
<comment type="similarity">
    <text evidence="2">Belongs to the DOK family. Type A subfamily.</text>
</comment>
<comment type="caution">
    <text evidence="7">The sequence shown here is derived from an EMBL/GenBank/DDBJ whole genome shotgun (WGS) entry which is preliminary data.</text>
</comment>
<accession>A0A662YX46</accession>
<dbReference type="InterPro" id="IPR037751">
    <property type="entry name" value="Dok1/2/3_PTB"/>
</dbReference>
<feature type="transmembrane region" description="Helical" evidence="4">
    <location>
        <begin position="407"/>
        <end position="429"/>
    </location>
</feature>
<dbReference type="InterPro" id="IPR052739">
    <property type="entry name" value="FAAH2"/>
</dbReference>
<feature type="region of interest" description="Disordered" evidence="3">
    <location>
        <begin position="687"/>
        <end position="712"/>
    </location>
</feature>
<feature type="compositionally biased region" description="Basic and acidic residues" evidence="3">
    <location>
        <begin position="1027"/>
        <end position="1040"/>
    </location>
</feature>
<dbReference type="InterPro" id="IPR013783">
    <property type="entry name" value="Ig-like_fold"/>
</dbReference>
<dbReference type="CDD" id="cd01203">
    <property type="entry name" value="PTB_DOK1_DOK2_DOK3"/>
    <property type="match status" value="1"/>
</dbReference>
<feature type="domain" description="Fibronectin type-III" evidence="5">
    <location>
        <begin position="310"/>
        <end position="404"/>
    </location>
</feature>
<proteinExistence type="inferred from homology"/>
<dbReference type="CDD" id="cd00063">
    <property type="entry name" value="FN3"/>
    <property type="match status" value="1"/>
</dbReference>
<dbReference type="Gene3D" id="3.90.1300.10">
    <property type="entry name" value="Amidase signature (AS) domain"/>
    <property type="match status" value="1"/>
</dbReference>
<sequence length="1304" mass="142799">RFASALQEADQVDKLVAEESEDEASLEEKFPLLGVPLSVKESITLQGMPNSSGLVSRRDVVSHSDAAVVSLLKRAGAVPLGVTNCSELCMWLESSNNVYGRSNNPYSLDRIVGGSSGGEGCILASAGSVIGIGSDIGGSIRMPAFFNGVFGHKPTIGVVPNEGQFPNASGPQVDFLCTGPLCRYAEDLAPLLRIMAGPQAERLNLSEEVNLKQVKFYSMVHDGGSLFVSPVDRQLVDAQYQLIERLEADLGVKVQQVQIPEFKYAFQIWAAMMSSKNADGKLRNQDDCRSGCAASYLNIKAIAVECWLLPPSNMKLLSENLYTVLHWEPAPGHPADTNYTVEIRNLKEDQCIQVDGCISMPSTHCDLSLTCEDTSALYFIRVRATWNGSSSNWTDYLQFNPYRDTSLLVLLSAVPVLLIFLALAVVLFFREYIFPRRSDLQIPKTLEILIVKNDLFVNLCPKSVDWDPVGDNISFLSVPGSSRTALLGIQETSSDPHSTDSGEACYHSNGFYETALENGAFTGSVRSSGQTRDPDYTQEEGYSQEQLSTTANVSVEFYSKTSPYGTENLSQGSVSAEDSEFRNSPVLRPEVKENPVGPGLDSRPLVDIPLYSVKLSATEGAELFLGGISRDSAAENGAKEQPGSFHCSRDGEVTPSIKEQQLTLTLPQLDSSPVLMDSQASEVYQLGSGVPESETGGESQSSTVLGNPAHVSGETTREVAIIYPCKRGKEGEREQHVKWKKNWFVLYPASQNGIARLEYFDCSNPSEKPNTKKLDKKIIRLAECISILPAVTETCPKENMAAFCVETNEKIHVFATEKQAMTEWVEKLCEIAFQRSSGSDSSSPSNSKSEMEMAENLIYYSRDEVSEFWVSMQKTEASERCGLQGSYCLKAGKESLLLKEPKTKQTLFAWPYKLLRRYGRDKVMFSFEAGRRCDSGPGNFTFETKQGNEIFQIVEAAIKEQKAQAEENRQSCPSLDSDSPDSQQIRSAIAESMGRGGAGGTAWAPQIMEPESDTPACSKSGSADGIFTKRDGRQAEDKLLKARSLPDPPGLSSKSPSTPPRSPLPRLPKSSSLLEDQAGLYSEPMDSVRPHKPFMESLYSDPMDSIKPPAPAPRQRHATDEPGKPYPLYSDINDRVTYNLAQKTPGLMFEGGRNGGASPEEHIYDEPEGRARQPSPGDSSLYDEARLGANAWRKQGVDDQTGHEIPYNPSTDDYCVPPYVNQQQLRPKGPKPLPAPKPQIGRKEPPPLPLGKANFNNSNSKDIYSMVMKSNNLSLSLRSRGLGDLVEAGVPRSPESVYEDLGSL</sequence>
<dbReference type="SUPFAM" id="SSF75304">
    <property type="entry name" value="Amidase signature (AS) enzymes"/>
    <property type="match status" value="1"/>
</dbReference>
<dbReference type="InterPro" id="IPR036928">
    <property type="entry name" value="AS_sf"/>
</dbReference>
<feature type="non-terminal residue" evidence="7">
    <location>
        <position position="1"/>
    </location>
</feature>
<dbReference type="Pfam" id="PF02174">
    <property type="entry name" value="IRS"/>
    <property type="match status" value="1"/>
</dbReference>
<dbReference type="Gene3D" id="2.30.29.30">
    <property type="entry name" value="Pleckstrin-homology domain (PH domain)/Phosphotyrosine-binding domain (PTB)"/>
    <property type="match status" value="2"/>
</dbReference>
<dbReference type="InterPro" id="IPR011993">
    <property type="entry name" value="PH-like_dom_sf"/>
</dbReference>
<dbReference type="SUPFAM" id="SSF50729">
    <property type="entry name" value="PH domain-like"/>
    <property type="match status" value="2"/>
</dbReference>
<dbReference type="SUPFAM" id="SSF49265">
    <property type="entry name" value="Fibronectin type III"/>
    <property type="match status" value="1"/>
</dbReference>
<keyword evidence="4" id="KW-0472">Membrane</keyword>